<feature type="domain" description="Peptidase MA-like" evidence="3">
    <location>
        <begin position="483"/>
        <end position="618"/>
    </location>
</feature>
<dbReference type="SMART" id="SM00028">
    <property type="entry name" value="TPR"/>
    <property type="match status" value="5"/>
</dbReference>
<dbReference type="KEGG" id="gms:SOIL9_14930"/>
<dbReference type="AlphaFoldDB" id="A0A6P2D4J2"/>
<protein>
    <recommendedName>
        <fullName evidence="3">Peptidase MA-like domain-containing protein</fullName>
    </recommendedName>
</protein>
<dbReference type="Gene3D" id="1.25.40.10">
    <property type="entry name" value="Tetratricopeptide repeat domain"/>
    <property type="match status" value="2"/>
</dbReference>
<dbReference type="Proteomes" id="UP000464178">
    <property type="component" value="Chromosome"/>
</dbReference>
<dbReference type="SUPFAM" id="SSF48452">
    <property type="entry name" value="TPR-like"/>
    <property type="match status" value="4"/>
</dbReference>
<evidence type="ECO:0000256" key="2">
    <source>
        <dbReference type="ARBA" id="ARBA00022803"/>
    </source>
</evidence>
<evidence type="ECO:0000313" key="4">
    <source>
        <dbReference type="EMBL" id="VTR96221.1"/>
    </source>
</evidence>
<dbReference type="EMBL" id="LR593886">
    <property type="protein sequence ID" value="VTR96221.1"/>
    <property type="molecule type" value="Genomic_DNA"/>
</dbReference>
<dbReference type="InterPro" id="IPR051012">
    <property type="entry name" value="CellSynth/LPSAsmb/PSIAsmb"/>
</dbReference>
<gene>
    <name evidence="4" type="ORF">SOIL9_14930</name>
</gene>
<evidence type="ECO:0000256" key="1">
    <source>
        <dbReference type="ARBA" id="ARBA00022737"/>
    </source>
</evidence>
<proteinExistence type="predicted"/>
<dbReference type="Pfam" id="PF13485">
    <property type="entry name" value="Peptidase_MA_2"/>
    <property type="match status" value="1"/>
</dbReference>
<evidence type="ECO:0000259" key="3">
    <source>
        <dbReference type="Pfam" id="PF13485"/>
    </source>
</evidence>
<organism evidence="4 5">
    <name type="scientific">Gemmata massiliana</name>
    <dbReference type="NCBI Taxonomy" id="1210884"/>
    <lineage>
        <taxon>Bacteria</taxon>
        <taxon>Pseudomonadati</taxon>
        <taxon>Planctomycetota</taxon>
        <taxon>Planctomycetia</taxon>
        <taxon>Gemmatales</taxon>
        <taxon>Gemmataceae</taxon>
        <taxon>Gemmata</taxon>
    </lineage>
</organism>
<dbReference type="InterPro" id="IPR019734">
    <property type="entry name" value="TPR_rpt"/>
</dbReference>
<sequence length="860" mass="95880">MVGSRQRGARNPFGLVLVVGLMTVWLTAARGADGDAEKLFRTGQYAACEKAVADEIAKGAGTAEQWVLKIRTEVARGKYEAAWKSIEEARTQFPNDLTLHLFAHDVYRASGREKDAATVLAAVQRQIENRIARTPTEQIALGRYLLATGTDAKEVLDRYFTAVAKKTPNHLDAHFAIAELALDKHDRALAAETLQKAPKEAAQEPRYHALLARAFADDDRTRALKAVADALAINPHHVDSLLFRAEAQIDAEDYPAAETTLKAVLDVDLAEPRAWAYRAVLAHLRAEPAGEKKAYETALARWPGDPQIEHLIGRKLSRSYRFTEGAAYQRKALEKDKRYLPAKAQLCLDLLRLGNDAEGWQLAAEVLAADGYNVVAHNLVALRDHVTKFRTLTADGFVLRMEEKEADLYGQRALAILQRAKRTLGEKYGVRLDRAITVEVFPRNQDFAVRTFGIPGSDGILGVCFGPVITVSSPAAQGKDPSSWEAVLWHEFCHTITLHKTRNKMPRWLSEGISVYEETLENPGWGRWMTPQYREMLLSDELTPLSRLSTAFMNAKTSLHVQFAYFESALAVEFLIRKYGLDAIKATLDDLGAGLTANEALERRTGVSLAKLDREFADFARERAKSVAPDATWEQPEGLKPDADSLAVRDWLQKHPKSFWGHQRLCVRLVREEKWAEAEKALIAFRALYPEFAGTDNAYELLAATYRKTTRPTDETVVLEEWAKRDGDATAAHQRLIELYEAAADWSGAAKNARRWLAVNPLTPGPHRALARAAERLQERDEAMTAYRAVLRFGVPDAADVHYRLAVLLEQSGARDQARREVLKALEDAPRAREAHELLLKLVGTPGSAPSAPPPREIKR</sequence>
<name>A0A6P2D4J2_9BACT</name>
<evidence type="ECO:0000313" key="5">
    <source>
        <dbReference type="Proteomes" id="UP000464178"/>
    </source>
</evidence>
<dbReference type="PANTHER" id="PTHR45586:SF1">
    <property type="entry name" value="LIPOPOLYSACCHARIDE ASSEMBLY PROTEIN B"/>
    <property type="match status" value="1"/>
</dbReference>
<keyword evidence="1" id="KW-0677">Repeat</keyword>
<keyword evidence="5" id="KW-1185">Reference proteome</keyword>
<dbReference type="InterPro" id="IPR039568">
    <property type="entry name" value="Peptidase_MA-like_dom"/>
</dbReference>
<dbReference type="PANTHER" id="PTHR45586">
    <property type="entry name" value="TPR REPEAT-CONTAINING PROTEIN PA4667"/>
    <property type="match status" value="1"/>
</dbReference>
<keyword evidence="2" id="KW-0802">TPR repeat</keyword>
<dbReference type="Pfam" id="PF14559">
    <property type="entry name" value="TPR_19"/>
    <property type="match status" value="2"/>
</dbReference>
<dbReference type="InterPro" id="IPR011990">
    <property type="entry name" value="TPR-like_helical_dom_sf"/>
</dbReference>
<reference evidence="4 5" key="1">
    <citation type="submission" date="2019-05" db="EMBL/GenBank/DDBJ databases">
        <authorList>
            <consortium name="Science for Life Laboratories"/>
        </authorList>
    </citation>
    <scope>NUCLEOTIDE SEQUENCE [LARGE SCALE GENOMIC DNA]</scope>
    <source>
        <strain evidence="4">Soil9</strain>
    </source>
</reference>
<accession>A0A6P2D4J2</accession>